<name>A0ABM1MSB6_NICVS</name>
<dbReference type="InterPro" id="IPR050656">
    <property type="entry name" value="PINX1"/>
</dbReference>
<dbReference type="GeneID" id="108563332"/>
<feature type="compositionally biased region" description="Basic residues" evidence="1">
    <location>
        <begin position="113"/>
        <end position="122"/>
    </location>
</feature>
<dbReference type="PANTHER" id="PTHR23149">
    <property type="entry name" value="G PATCH DOMAIN CONTAINING PROTEIN"/>
    <property type="match status" value="1"/>
</dbReference>
<gene>
    <name evidence="4" type="primary">LOC108563332</name>
</gene>
<dbReference type="PROSITE" id="PS50174">
    <property type="entry name" value="G_PATCH"/>
    <property type="match status" value="1"/>
</dbReference>
<feature type="region of interest" description="Disordered" evidence="1">
    <location>
        <begin position="276"/>
        <end position="379"/>
    </location>
</feature>
<feature type="compositionally biased region" description="Basic residues" evidence="1">
    <location>
        <begin position="368"/>
        <end position="379"/>
    </location>
</feature>
<proteinExistence type="predicted"/>
<dbReference type="SMART" id="SM00443">
    <property type="entry name" value="G_patch"/>
    <property type="match status" value="1"/>
</dbReference>
<keyword evidence="3" id="KW-1185">Reference proteome</keyword>
<feature type="domain" description="G-patch" evidence="2">
    <location>
        <begin position="26"/>
        <end position="72"/>
    </location>
</feature>
<feature type="region of interest" description="Disordered" evidence="1">
    <location>
        <begin position="153"/>
        <end position="178"/>
    </location>
</feature>
<dbReference type="PANTHER" id="PTHR23149:SF27">
    <property type="entry name" value="PIN2_TERF1-INTERACTING TELOMERASE INHIBITOR 1"/>
    <property type="match status" value="1"/>
</dbReference>
<evidence type="ECO:0000313" key="3">
    <source>
        <dbReference type="Proteomes" id="UP000695000"/>
    </source>
</evidence>
<protein>
    <submittedName>
        <fullName evidence="4">PIN2/TERF1-interacting telomerase inhibitor 1-like</fullName>
    </submittedName>
</protein>
<evidence type="ECO:0000256" key="1">
    <source>
        <dbReference type="SAM" id="MobiDB-lite"/>
    </source>
</evidence>
<reference evidence="4" key="1">
    <citation type="submission" date="2025-08" db="UniProtKB">
        <authorList>
            <consortium name="RefSeq"/>
        </authorList>
    </citation>
    <scope>IDENTIFICATION</scope>
    <source>
        <tissue evidence="4">Whole Larva</tissue>
    </source>
</reference>
<dbReference type="InterPro" id="IPR000467">
    <property type="entry name" value="G_patch_dom"/>
</dbReference>
<evidence type="ECO:0000313" key="4">
    <source>
        <dbReference type="RefSeq" id="XP_017777466.1"/>
    </source>
</evidence>
<dbReference type="RefSeq" id="XP_017777466.1">
    <property type="nucleotide sequence ID" value="XM_017921977.1"/>
</dbReference>
<feature type="compositionally biased region" description="Basic and acidic residues" evidence="1">
    <location>
        <begin position="153"/>
        <end position="171"/>
    </location>
</feature>
<dbReference type="Proteomes" id="UP000695000">
    <property type="component" value="Unplaced"/>
</dbReference>
<feature type="region of interest" description="Disordered" evidence="1">
    <location>
        <begin position="89"/>
        <end position="122"/>
    </location>
</feature>
<organism evidence="3 4">
    <name type="scientific">Nicrophorus vespilloides</name>
    <name type="common">Boreal carrion beetle</name>
    <dbReference type="NCBI Taxonomy" id="110193"/>
    <lineage>
        <taxon>Eukaryota</taxon>
        <taxon>Metazoa</taxon>
        <taxon>Ecdysozoa</taxon>
        <taxon>Arthropoda</taxon>
        <taxon>Hexapoda</taxon>
        <taxon>Insecta</taxon>
        <taxon>Pterygota</taxon>
        <taxon>Neoptera</taxon>
        <taxon>Endopterygota</taxon>
        <taxon>Coleoptera</taxon>
        <taxon>Polyphaga</taxon>
        <taxon>Staphyliniformia</taxon>
        <taxon>Silphidae</taxon>
        <taxon>Nicrophorinae</taxon>
        <taxon>Nicrophorus</taxon>
    </lineage>
</organism>
<feature type="compositionally biased region" description="Polar residues" evidence="1">
    <location>
        <begin position="349"/>
        <end position="360"/>
    </location>
</feature>
<feature type="compositionally biased region" description="Polar residues" evidence="1">
    <location>
        <begin position="320"/>
        <end position="329"/>
    </location>
</feature>
<dbReference type="Pfam" id="PF01585">
    <property type="entry name" value="G-patch"/>
    <property type="match status" value="1"/>
</dbReference>
<evidence type="ECO:0000259" key="2">
    <source>
        <dbReference type="PROSITE" id="PS50174"/>
    </source>
</evidence>
<sequence>MAMLAEKRYKTKYILNPKSNDWSKDESKFGQKMLEKMGWSKGKGLGSKLDGMVDHVKVSYKNDSKGMGFQDNGEQWTQHEDQFAALLKELNNSEDAVQPKQEDSKLNLEERSKKSKKRVHYHKFTRGKDLSRYSQKDLANIFGRTTLEKKVVVKEEEPEEVQVKEEKENDNLKNGGSMADYFRKKMAKTGLNKINIKKESNDSEEELGTVGFGFGASVKKENDTNSGFDFSKKGLYKGFMPAAKTEEETSVVKEPKEIDCSKNALYRGFVSAVKVEPEEVDESNVGKKKRKLDANEVEDNCDSNKKKKKKKKCKDVEVCNNGTSESIPATDQEAEPSKKKKKKKKSNDVVETSENIPSLEQETEPSKKQKKKKKKNKDL</sequence>
<accession>A0ABM1MSB6</accession>
<feature type="compositionally biased region" description="Basic and acidic residues" evidence="1">
    <location>
        <begin position="100"/>
        <end position="112"/>
    </location>
</feature>